<dbReference type="Gene3D" id="3.40.960.10">
    <property type="entry name" value="VSR Endonuclease"/>
    <property type="match status" value="1"/>
</dbReference>
<dbReference type="Pfam" id="PF04480">
    <property type="entry name" value="DUF559"/>
    <property type="match status" value="1"/>
</dbReference>
<dbReference type="PANTHER" id="PTHR38590:SF1">
    <property type="entry name" value="BLL0828 PROTEIN"/>
    <property type="match status" value="1"/>
</dbReference>
<feature type="domain" description="DUF559" evidence="1">
    <location>
        <begin position="178"/>
        <end position="285"/>
    </location>
</feature>
<evidence type="ECO:0000313" key="4">
    <source>
        <dbReference type="Proteomes" id="UP001213504"/>
    </source>
</evidence>
<evidence type="ECO:0000313" key="3">
    <source>
        <dbReference type="EMBL" id="WFP24232.1"/>
    </source>
</evidence>
<dbReference type="InterPro" id="IPR007569">
    <property type="entry name" value="DUF559"/>
</dbReference>
<name>A0AAX3T6G5_9ACTN</name>
<evidence type="ECO:0000259" key="2">
    <source>
        <dbReference type="Pfam" id="PF13338"/>
    </source>
</evidence>
<dbReference type="InterPro" id="IPR047216">
    <property type="entry name" value="Endonuclease_DUF559_bact"/>
</dbReference>
<dbReference type="AlphaFoldDB" id="A0AAX3T6G5"/>
<dbReference type="Pfam" id="PF13338">
    <property type="entry name" value="AbiEi_4"/>
    <property type="match status" value="1"/>
</dbReference>
<organism evidence="3 4">
    <name type="scientific">Gordonia hongkongensis</name>
    <dbReference type="NCBI Taxonomy" id="1701090"/>
    <lineage>
        <taxon>Bacteria</taxon>
        <taxon>Bacillati</taxon>
        <taxon>Actinomycetota</taxon>
        <taxon>Actinomycetes</taxon>
        <taxon>Mycobacteriales</taxon>
        <taxon>Gordoniaceae</taxon>
        <taxon>Gordonia</taxon>
    </lineage>
</organism>
<proteinExistence type="predicted"/>
<dbReference type="Proteomes" id="UP001213504">
    <property type="component" value="Chromosome"/>
</dbReference>
<evidence type="ECO:0000259" key="1">
    <source>
        <dbReference type="Pfam" id="PF04480"/>
    </source>
</evidence>
<dbReference type="RefSeq" id="WP_078112636.1">
    <property type="nucleotide sequence ID" value="NZ_CP121270.1"/>
</dbReference>
<dbReference type="InterPro" id="IPR025159">
    <property type="entry name" value="AbiEi_N"/>
</dbReference>
<dbReference type="InterPro" id="IPR011335">
    <property type="entry name" value="Restrct_endonuc-II-like"/>
</dbReference>
<gene>
    <name evidence="3" type="ORF">P9A14_19175</name>
</gene>
<dbReference type="SUPFAM" id="SSF52980">
    <property type="entry name" value="Restriction endonuclease-like"/>
    <property type="match status" value="1"/>
</dbReference>
<accession>A0AAX3T6G5</accession>
<protein>
    <submittedName>
        <fullName evidence="3">Type IV toxin-antitoxin system AbiEi family antitoxin domain-containing protein</fullName>
    </submittedName>
</protein>
<dbReference type="EMBL" id="CP121270">
    <property type="protein sequence ID" value="WFP24232.1"/>
    <property type="molecule type" value="Genomic_DNA"/>
</dbReference>
<reference evidence="3" key="1">
    <citation type="submission" date="2023-04" db="EMBL/GenBank/DDBJ databases">
        <title>Complete genome sequence of a phthalic acid esters degrading bacterial strain.</title>
        <authorList>
            <person name="Weng L."/>
            <person name="Jia Y."/>
            <person name="Ren L."/>
        </authorList>
    </citation>
    <scope>NUCLEOTIDE SEQUENCE</scope>
    <source>
        <strain evidence="3">RL-LY01</strain>
    </source>
</reference>
<dbReference type="PANTHER" id="PTHR38590">
    <property type="entry name" value="BLL0828 PROTEIN"/>
    <property type="match status" value="1"/>
</dbReference>
<feature type="domain" description="AbiEi antitoxin N-terminal" evidence="2">
    <location>
        <begin position="5"/>
        <end position="51"/>
    </location>
</feature>
<sequence length="291" mass="31688">MTDDLRAMIASHDGVFTTHQAHSHGVSADGIRHRVRTGQWVRVTRGVFRVADRTVDDRMRMRLAVLQTGPGAALAGAAAAWWHGLVSRVPDVPVVVAPHGRHGTRVEDVTVWHRTVAPRDLTEVDGLTVTGLELTVLDASVELGVKVMDSALLNKKVTVAALDTVQRRNAGRRGSPRARAMLEAMSSGARSEAERITAKLLDGSGFTGWSANTPACGYVLDFAFEASKIAIEIDGMAFHSDAVAFQRDRTRQNDLVANGWTVLRFTWNDVTARPAWALAQIRTALRRKSVA</sequence>